<feature type="repeat" description="ANK" evidence="3">
    <location>
        <begin position="193"/>
        <end position="225"/>
    </location>
</feature>
<dbReference type="Gene3D" id="1.25.40.20">
    <property type="entry name" value="Ankyrin repeat-containing domain"/>
    <property type="match status" value="1"/>
</dbReference>
<dbReference type="Proteomes" id="UP000019478">
    <property type="component" value="Unassembled WGS sequence"/>
</dbReference>
<evidence type="ECO:0000256" key="3">
    <source>
        <dbReference type="PROSITE-ProRule" id="PRU00023"/>
    </source>
</evidence>
<dbReference type="PROSITE" id="PS50297">
    <property type="entry name" value="ANK_REP_REGION"/>
    <property type="match status" value="2"/>
</dbReference>
<sequence>MQSGPSVSSKSRALHFLMRSTASSGEFCSILDMLMASPPSPAPPNPSGLVVSKPSFTEHCNSFDSPLRVLLKTRPGDAYALKRVISSGCDVTAKTEKELIYWAMSQTSPRIKTECVQVLIQLGANANYRVPSSNETMLLMAIRTGRTALIDVLINAGADADAVNERGQSPLLLASELGNSAIVQRLIAAGVSLNNGSLHQAVRSLLPKVVKVLLQHGANPNYRSQMHGGRTPLGEFCLTAKVTASSYQAAVEVLTELERKGADVEERNERKPLICLALGNSDPVMVVQAFMAACLPNRRIDEDFNLYEESSMVYSPTCYVSEGKFLGPPALAHELGKILRRYGCNRDVYYSLTGLQPERARGMPSWIAEKEARRIAREEQIAEDQADHQRRIQRADEEEIRLRRIEQQRHRLIYQQHEDLGKQRLEQARQLASVERERRDYDFQHEQQRHHLRWRSDQERLQLQQIEYAHDETHRQRMLDMETLALSKRQDLELENRRCLDGIKRKAIEHKAGLRDHLSQREHNREIDQLALMAKAPLHLLELGWPHGGGYIKDTGGGYIVDTDGDYIEDTDGGSIKDTDGGYIEDADGGYIEELE</sequence>
<feature type="repeat" description="ANK" evidence="3">
    <location>
        <begin position="166"/>
        <end position="198"/>
    </location>
</feature>
<comment type="caution">
    <text evidence="4">The sequence shown here is derived from an EMBL/GenBank/DDBJ whole genome shotgun (WGS) entry which is preliminary data.</text>
</comment>
<organism evidence="4 5">
    <name type="scientific">Capronia epimyces CBS 606.96</name>
    <dbReference type="NCBI Taxonomy" id="1182542"/>
    <lineage>
        <taxon>Eukaryota</taxon>
        <taxon>Fungi</taxon>
        <taxon>Dikarya</taxon>
        <taxon>Ascomycota</taxon>
        <taxon>Pezizomycotina</taxon>
        <taxon>Eurotiomycetes</taxon>
        <taxon>Chaetothyriomycetidae</taxon>
        <taxon>Chaetothyriales</taxon>
        <taxon>Herpotrichiellaceae</taxon>
        <taxon>Capronia</taxon>
    </lineage>
</organism>
<keyword evidence="5" id="KW-1185">Reference proteome</keyword>
<accession>W9XLE9</accession>
<evidence type="ECO:0000256" key="1">
    <source>
        <dbReference type="ARBA" id="ARBA00022737"/>
    </source>
</evidence>
<dbReference type="HOGENOM" id="CLU_457812_0_0_1"/>
<keyword evidence="1" id="KW-0677">Repeat</keyword>
<dbReference type="GeneID" id="19174111"/>
<dbReference type="OrthoDB" id="366390at2759"/>
<evidence type="ECO:0000256" key="2">
    <source>
        <dbReference type="ARBA" id="ARBA00023043"/>
    </source>
</evidence>
<dbReference type="AlphaFoldDB" id="W9XLE9"/>
<dbReference type="InterPro" id="IPR002110">
    <property type="entry name" value="Ankyrin_rpt"/>
</dbReference>
<dbReference type="InterPro" id="IPR036770">
    <property type="entry name" value="Ankyrin_rpt-contain_sf"/>
</dbReference>
<protein>
    <submittedName>
        <fullName evidence="4">Uncharacterized protein</fullName>
    </submittedName>
</protein>
<dbReference type="EMBL" id="AMGY01000010">
    <property type="protein sequence ID" value="EXJ77801.1"/>
    <property type="molecule type" value="Genomic_DNA"/>
</dbReference>
<name>W9XLE9_9EURO</name>
<reference evidence="4 5" key="1">
    <citation type="submission" date="2013-03" db="EMBL/GenBank/DDBJ databases">
        <title>The Genome Sequence of Capronia epimyces CBS 606.96.</title>
        <authorList>
            <consortium name="The Broad Institute Genomics Platform"/>
            <person name="Cuomo C."/>
            <person name="de Hoog S."/>
            <person name="Gorbushina A."/>
            <person name="Walker B."/>
            <person name="Young S.K."/>
            <person name="Zeng Q."/>
            <person name="Gargeya S."/>
            <person name="Fitzgerald M."/>
            <person name="Haas B."/>
            <person name="Abouelleil A."/>
            <person name="Allen A.W."/>
            <person name="Alvarado L."/>
            <person name="Arachchi H.M."/>
            <person name="Berlin A.M."/>
            <person name="Chapman S.B."/>
            <person name="Gainer-Dewar J."/>
            <person name="Goldberg J."/>
            <person name="Griggs A."/>
            <person name="Gujja S."/>
            <person name="Hansen M."/>
            <person name="Howarth C."/>
            <person name="Imamovic A."/>
            <person name="Ireland A."/>
            <person name="Larimer J."/>
            <person name="McCowan C."/>
            <person name="Murphy C."/>
            <person name="Pearson M."/>
            <person name="Poon T.W."/>
            <person name="Priest M."/>
            <person name="Roberts A."/>
            <person name="Saif S."/>
            <person name="Shea T."/>
            <person name="Sisk P."/>
            <person name="Sykes S."/>
            <person name="Wortman J."/>
            <person name="Nusbaum C."/>
            <person name="Birren B."/>
        </authorList>
    </citation>
    <scope>NUCLEOTIDE SEQUENCE [LARGE SCALE GENOMIC DNA]</scope>
    <source>
        <strain evidence="4 5">CBS 606.96</strain>
    </source>
</reference>
<proteinExistence type="predicted"/>
<dbReference type="STRING" id="1182542.W9XLE9"/>
<evidence type="ECO:0000313" key="4">
    <source>
        <dbReference type="EMBL" id="EXJ77801.1"/>
    </source>
</evidence>
<dbReference type="SMART" id="SM00248">
    <property type="entry name" value="ANK"/>
    <property type="match status" value="6"/>
</dbReference>
<dbReference type="RefSeq" id="XP_007738311.1">
    <property type="nucleotide sequence ID" value="XM_007740121.1"/>
</dbReference>
<feature type="repeat" description="ANK" evidence="3">
    <location>
        <begin position="133"/>
        <end position="165"/>
    </location>
</feature>
<keyword evidence="2 3" id="KW-0040">ANK repeat</keyword>
<dbReference type="PROSITE" id="PS50088">
    <property type="entry name" value="ANK_REPEAT"/>
    <property type="match status" value="3"/>
</dbReference>
<dbReference type="PANTHER" id="PTHR24171">
    <property type="entry name" value="ANKYRIN REPEAT DOMAIN-CONTAINING PROTEIN 39-RELATED"/>
    <property type="match status" value="1"/>
</dbReference>
<evidence type="ECO:0000313" key="5">
    <source>
        <dbReference type="Proteomes" id="UP000019478"/>
    </source>
</evidence>
<gene>
    <name evidence="4" type="ORF">A1O3_10030</name>
</gene>
<dbReference type="SUPFAM" id="SSF48403">
    <property type="entry name" value="Ankyrin repeat"/>
    <property type="match status" value="1"/>
</dbReference>
<dbReference type="eggNOG" id="KOG4177">
    <property type="taxonomic scope" value="Eukaryota"/>
</dbReference>
<dbReference type="Pfam" id="PF12796">
    <property type="entry name" value="Ank_2"/>
    <property type="match status" value="1"/>
</dbReference>